<gene>
    <name evidence="1" type="ORF">E6W99_08245</name>
</gene>
<dbReference type="EMBL" id="SSNT01000005">
    <property type="protein sequence ID" value="THF81133.1"/>
    <property type="molecule type" value="Genomic_DNA"/>
</dbReference>
<protein>
    <submittedName>
        <fullName evidence="1">Uncharacterized protein</fullName>
    </submittedName>
</protein>
<dbReference type="AlphaFoldDB" id="A0A4V3WFP9"/>
<dbReference type="Proteomes" id="UP000310334">
    <property type="component" value="Unassembled WGS sequence"/>
</dbReference>
<proteinExistence type="predicted"/>
<organism evidence="1 2">
    <name type="scientific">Metabacillus sediminilitoris</name>
    <dbReference type="NCBI Taxonomy" id="2567941"/>
    <lineage>
        <taxon>Bacteria</taxon>
        <taxon>Bacillati</taxon>
        <taxon>Bacillota</taxon>
        <taxon>Bacilli</taxon>
        <taxon>Bacillales</taxon>
        <taxon>Bacillaceae</taxon>
        <taxon>Metabacillus</taxon>
    </lineage>
</organism>
<dbReference type="RefSeq" id="WP_136352714.1">
    <property type="nucleotide sequence ID" value="NZ_CP046266.1"/>
</dbReference>
<evidence type="ECO:0000313" key="1">
    <source>
        <dbReference type="EMBL" id="THF81133.1"/>
    </source>
</evidence>
<reference evidence="1 2" key="1">
    <citation type="submission" date="2019-04" db="EMBL/GenBank/DDBJ databases">
        <title>Bacillus sediminilitoris sp. nov., isolated from a tidal flat sediment on the East China Sea.</title>
        <authorList>
            <person name="Wei Y."/>
            <person name="Mao H."/>
            <person name="Fang J."/>
        </authorList>
    </citation>
    <scope>NUCLEOTIDE SEQUENCE [LARGE SCALE GENOMIC DNA]</scope>
    <source>
        <strain evidence="1 2">DSL-17</strain>
    </source>
</reference>
<accession>A0A4V3WFP9</accession>
<comment type="caution">
    <text evidence="1">The sequence shown here is derived from an EMBL/GenBank/DDBJ whole genome shotgun (WGS) entry which is preliminary data.</text>
</comment>
<evidence type="ECO:0000313" key="2">
    <source>
        <dbReference type="Proteomes" id="UP000310334"/>
    </source>
</evidence>
<sequence>MIQLSISILIMLISPVLTFGDNAQLNPLEESSYTLLDRDHKVQIVNNASSLKLFLMKTFVTFNSLKDSAKVTMLLDQQLKNFIEYLPYDKPFLVVKKFQANYLS</sequence>
<keyword evidence="2" id="KW-1185">Reference proteome</keyword>
<name>A0A4V3WFP9_9BACI</name>